<gene>
    <name evidence="5" type="ORF">BN948_00909</name>
</gene>
<proteinExistence type="predicted"/>
<dbReference type="GO" id="GO:0043565">
    <property type="term" value="F:sequence-specific DNA binding"/>
    <property type="evidence" value="ECO:0007669"/>
    <property type="project" value="InterPro"/>
</dbReference>
<dbReference type="InterPro" id="IPR009057">
    <property type="entry name" value="Homeodomain-like_sf"/>
</dbReference>
<dbReference type="SUPFAM" id="SSF46689">
    <property type="entry name" value="Homeodomain-like"/>
    <property type="match status" value="2"/>
</dbReference>
<keyword evidence="1" id="KW-0805">Transcription regulation</keyword>
<dbReference type="SMART" id="SM00871">
    <property type="entry name" value="AraC_E_bind"/>
    <property type="match status" value="1"/>
</dbReference>
<evidence type="ECO:0000256" key="2">
    <source>
        <dbReference type="ARBA" id="ARBA00023125"/>
    </source>
</evidence>
<dbReference type="PANTHER" id="PTHR40055">
    <property type="entry name" value="TRANSCRIPTIONAL REGULATOR YGIV-RELATED"/>
    <property type="match status" value="1"/>
</dbReference>
<dbReference type="InterPro" id="IPR029442">
    <property type="entry name" value="GyrI-like"/>
</dbReference>
<evidence type="ECO:0000313" key="5">
    <source>
        <dbReference type="EMBL" id="CDN86504.1"/>
    </source>
</evidence>
<evidence type="ECO:0000313" key="6">
    <source>
        <dbReference type="Proteomes" id="UP000028878"/>
    </source>
</evidence>
<sequence length="284" mass="31761">MKRPNGWCDYHERMSRVTAYLHDHLAEDIRLETLAEVAHLSPYHWHRVYHALSGETIAQTLRRLRLHRGTGYLANTALPVLEIARRCGYPNAQSFTRAFRQAYGMAPSEYRERGSHVDFQAGGATHEAVGHAVEVRTLPPMTVAGFDHRGSYMLIGKAFESAVAHLWSAGLVRADSRWLGEYFDDPFAVPEAQLASRAGLSVPAEATVPPPLVRWEMGGVECAVLRHRGPYATMRSAYQWLYGHWLVQSGREAADAPVFEEYLNNPRDTAPADLLTDICLPLAA</sequence>
<reference evidence="6" key="1">
    <citation type="submission" date="2014-02" db="EMBL/GenBank/DDBJ databases">
        <authorList>
            <person name="Gan H."/>
        </authorList>
    </citation>
    <scope>NUCLEOTIDE SEQUENCE [LARGE SCALE GENOMIC DNA]</scope>
    <source>
        <strain evidence="6">S1</strain>
    </source>
</reference>
<dbReference type="GO" id="GO:0003700">
    <property type="term" value="F:DNA-binding transcription factor activity"/>
    <property type="evidence" value="ECO:0007669"/>
    <property type="project" value="InterPro"/>
</dbReference>
<evidence type="ECO:0000256" key="3">
    <source>
        <dbReference type="ARBA" id="ARBA00023163"/>
    </source>
</evidence>
<dbReference type="AlphaFoldDB" id="A0A1L1PCJ2"/>
<dbReference type="InterPro" id="IPR011256">
    <property type="entry name" value="Reg_factor_effector_dom_sf"/>
</dbReference>
<dbReference type="PRINTS" id="PR00032">
    <property type="entry name" value="HTHARAC"/>
</dbReference>
<dbReference type="PANTHER" id="PTHR40055:SF1">
    <property type="entry name" value="TRANSCRIPTIONAL REGULATOR YGIV-RELATED"/>
    <property type="match status" value="1"/>
</dbReference>
<dbReference type="SMART" id="SM00342">
    <property type="entry name" value="HTH_ARAC"/>
    <property type="match status" value="1"/>
</dbReference>
<dbReference type="Gene3D" id="3.20.80.10">
    <property type="entry name" value="Regulatory factor, effector binding domain"/>
    <property type="match status" value="1"/>
</dbReference>
<dbReference type="PROSITE" id="PS00041">
    <property type="entry name" value="HTH_ARAC_FAMILY_1"/>
    <property type="match status" value="1"/>
</dbReference>
<keyword evidence="6" id="KW-1185">Reference proteome</keyword>
<dbReference type="InterPro" id="IPR050908">
    <property type="entry name" value="SmbC-like"/>
</dbReference>
<dbReference type="SUPFAM" id="SSF55136">
    <property type="entry name" value="Probable bacterial effector-binding domain"/>
    <property type="match status" value="1"/>
</dbReference>
<feature type="domain" description="HTH araC/xylS-type" evidence="4">
    <location>
        <begin position="15"/>
        <end position="113"/>
    </location>
</feature>
<dbReference type="InterPro" id="IPR010499">
    <property type="entry name" value="AraC_E-bd"/>
</dbReference>
<evidence type="ECO:0000256" key="1">
    <source>
        <dbReference type="ARBA" id="ARBA00023015"/>
    </source>
</evidence>
<organism evidence="5 6">
    <name type="scientific">Hydrogenophaga intermedia</name>
    <dbReference type="NCBI Taxonomy" id="65786"/>
    <lineage>
        <taxon>Bacteria</taxon>
        <taxon>Pseudomonadati</taxon>
        <taxon>Pseudomonadota</taxon>
        <taxon>Betaproteobacteria</taxon>
        <taxon>Burkholderiales</taxon>
        <taxon>Comamonadaceae</taxon>
        <taxon>Hydrogenophaga</taxon>
    </lineage>
</organism>
<dbReference type="Pfam" id="PF06445">
    <property type="entry name" value="GyrI-like"/>
    <property type="match status" value="1"/>
</dbReference>
<dbReference type="Gene3D" id="1.10.10.60">
    <property type="entry name" value="Homeodomain-like"/>
    <property type="match status" value="1"/>
</dbReference>
<dbReference type="InterPro" id="IPR018062">
    <property type="entry name" value="HTH_AraC-typ_CS"/>
</dbReference>
<accession>A0A1L1PCJ2</accession>
<dbReference type="RefSeq" id="WP_009517570.1">
    <property type="nucleotide sequence ID" value="NZ_CCAE010000004.1"/>
</dbReference>
<dbReference type="Pfam" id="PF12833">
    <property type="entry name" value="HTH_18"/>
    <property type="match status" value="1"/>
</dbReference>
<dbReference type="EMBL" id="CCAE010000004">
    <property type="protein sequence ID" value="CDN86504.1"/>
    <property type="molecule type" value="Genomic_DNA"/>
</dbReference>
<protein>
    <submittedName>
        <fullName evidence="5">AraC family transcriptional regulator</fullName>
    </submittedName>
</protein>
<dbReference type="Proteomes" id="UP000028878">
    <property type="component" value="Unassembled WGS sequence"/>
</dbReference>
<dbReference type="InterPro" id="IPR020449">
    <property type="entry name" value="Tscrpt_reg_AraC-type_HTH"/>
</dbReference>
<evidence type="ECO:0000259" key="4">
    <source>
        <dbReference type="PROSITE" id="PS01124"/>
    </source>
</evidence>
<keyword evidence="2" id="KW-0238">DNA-binding</keyword>
<keyword evidence="3" id="KW-0804">Transcription</keyword>
<name>A0A1L1PCJ2_HYDIT</name>
<reference evidence="6" key="2">
    <citation type="submission" date="2014-11" db="EMBL/GenBank/DDBJ databases">
        <title>Draft genome sequence of Hydrogenophaga intermedia S1.</title>
        <authorList>
            <person name="Gan H.M."/>
            <person name="Chew T.H."/>
            <person name="Stolz A."/>
        </authorList>
    </citation>
    <scope>NUCLEOTIDE SEQUENCE [LARGE SCALE GENOMIC DNA]</scope>
    <source>
        <strain evidence="6">S1</strain>
    </source>
</reference>
<dbReference type="InterPro" id="IPR018060">
    <property type="entry name" value="HTH_AraC"/>
</dbReference>
<dbReference type="PROSITE" id="PS01124">
    <property type="entry name" value="HTH_ARAC_FAMILY_2"/>
    <property type="match status" value="1"/>
</dbReference>